<dbReference type="InterPro" id="IPR047187">
    <property type="entry name" value="SF1_C_Upf1"/>
</dbReference>
<feature type="compositionally biased region" description="Polar residues" evidence="2">
    <location>
        <begin position="1356"/>
        <end position="1370"/>
    </location>
</feature>
<dbReference type="InterPro" id="IPR025103">
    <property type="entry name" value="DUF4011"/>
</dbReference>
<dbReference type="Gene3D" id="3.10.620.30">
    <property type="match status" value="1"/>
</dbReference>
<dbReference type="Pfam" id="PF18741">
    <property type="entry name" value="MTES_1575"/>
    <property type="match status" value="1"/>
</dbReference>
<evidence type="ECO:0000313" key="7">
    <source>
        <dbReference type="Proteomes" id="UP000638263"/>
    </source>
</evidence>
<dbReference type="EMBL" id="BMMH01000027">
    <property type="protein sequence ID" value="GGL40806.1"/>
    <property type="molecule type" value="Genomic_DNA"/>
</dbReference>
<evidence type="ECO:0000259" key="5">
    <source>
        <dbReference type="Pfam" id="PF18741"/>
    </source>
</evidence>
<keyword evidence="1" id="KW-0175">Coiled coil</keyword>
<dbReference type="Gene3D" id="3.40.50.300">
    <property type="entry name" value="P-loop containing nucleotide triphosphate hydrolases"/>
    <property type="match status" value="3"/>
</dbReference>
<feature type="compositionally biased region" description="Acidic residues" evidence="2">
    <location>
        <begin position="1371"/>
        <end position="1383"/>
    </location>
</feature>
<sequence length="2013" mass="221248">MRKRVEADVTQVPLWEDTTAVEQGLTVQVLTQPAINLALVHNGVPLIAGLRVTNTSDSPSVDVTVTVRIHGNGAELAQPWTRTHDGNLGAADDVFWDDFSDFAPSTSCLSDLNESHPATLSVTISRLWGPEVHLTVPIKVLAHNEWFNAPIFYDSLAAFVQPNTNAVHSVLSDAAELLRSQTGNSSISGYQDSPERAAFIAAAIYEALRTRQIRYINPPASFEDTGQKIRTTAQVLEQRFGTCIDLSVTYAACLEAAGLRPLVWLVEGHAFGGFLRNEVNLAHPSLTEQNALVNLIESGIAVPVEAVFYDQSPHGDFKGAIASARRHFSSPETLGGVIGIAAARKSGVRPIPSTDDIAPVTHSESANLRSIALELPEELQNQRSNDDVLEVADHAPARVRKWKRALLDLSTRNRLLNLKPSRQVIDLNVPRGGLPVLDDLVHAGTAITVTPHDDLSSIHQLRGARRAAEIDPDELRTLLSDEHKLYAAVSRDTYARRFKELSRTARTLLEETGSSNLYLTLGVLVHHTSTGAEARAPLFLLPVRLTGGTGRAPFQIAVDTTEVATPNHCLVEWLRLKHNVSIEALEAPKLDDSGLDIVHTFREIRGALVENNIDLRIDEVATLAICQFGTFGMWRDLNDRWETLEQSPIVRHLTHHAGQSFRDPHSDGDSGLDHVDVDEGAVVVPIPADGSQLRAIALAAERRTFVLEGPPGTGKSQTITNLIAHALRLGKTVLFVAEKQAALDVVKKRLDTIGLQNFTLDLHGKGQRPNAIRDQLKAAIDCSLYYNDRAWDVRLAEYRKRLVPLADYPATIHERNGVERCLWSAYEEILESGDGPVAPIPTAYVARPRENWTEIRDSLDQFSRAARSLEFRAGVPWSIAGSISAGIGPDQISAALRRFDLALRAARASERVWPLLGHVDHPERINALVPAAARQQGRPVPDAVTQAWMRDHKFATLREALLAEVARLHQDCAPLLGKFVPAFVESGDIPAFIAEAEESGKGLLNRKKKADRFQRNMSPFAQPGAGLDPAAALPLLRAIPGVRERISRVQALARNLLGPFAPHYWNPLHPDAAAQLKPTFAYVAETLRFADENPAEWRLLESFKTPLENEVRLLAELGAAWDWIRTNLGTSADEMERWCAGDHWLTAWERTRSELIEDAESFRAQRIIGWSRMSGFLTPLRRAGLDEFVAMLLAGRIHAADATGAFIRGTAATSLAERRRSTGVTNFDSNLRDGEIEDFVRAADSLRTEQASALPAALLARRPFRAGSLTGAVGELRRSLDRKRGGVSVRQLMNKYAEHILAATPCVFVSPASLAQFIPPGSATFDIVVFDEASQVTVAQAIGALGRGRTAVIVGDSQQMPPTSFGQVSTTDDDDADEDGGLAPEDLDSILTECVESGVPRLWLSWHYRSQDETLINFSNQKYYEGRLASLPSPGGDLTAGIEWRRVDGGYFNRENRADLRTNRVEAEAVVEEIRTRLTTPHLAGQSIGVVTFNAPQRDLVQDLLEECSDPLVREQMRPDAEEGIFVKNLENVQGDERDVILFTTAFSAKPGETQLPLNFGPLSRSGGEKRFNVAITRARRKVVVFTSFDPSDIDLSRTTSVGMAHLRGYLETAAHGSRIGEHSRIGAGVNPIQKDLRAALQERGYETEVNYGLSEFVLDIVVREPGCHHWQVAVMLDGPQWASRSTVADRDLTPRLLESMMHWGSSLRVWLPDWIDNRAAVLARIDLAVEAARARRREFEKQLAAAAEVRAAQIAEIEKNTPDDIAFEEIIADFDTNRDIQESAVAAPEMQELSTGARQLASAVSSDSIDIDAGSVLEAAPADRDWHGRGIAYISAPATELGSRSDLDRTQSPTVRRIITAAVRETVEIEGPIALERLARDVGRRFGFDRVAAARKDFVAECVPAELISRGHLGVFVWPHQIAPGMWKGYRATPEGLVRPLNDIAPEEIVNAMHATCAGRELDSEALMRETMTIFNQRRLAGPSRDRLEACLDLGLESTRLIRIGSRVRAGS</sequence>
<evidence type="ECO:0000313" key="6">
    <source>
        <dbReference type="EMBL" id="GGL40806.1"/>
    </source>
</evidence>
<dbReference type="InterPro" id="IPR041677">
    <property type="entry name" value="DNA2/NAM7_AAA_11"/>
</dbReference>
<name>A0A917VYT3_9NOCA</name>
<feature type="coiled-coil region" evidence="1">
    <location>
        <begin position="1723"/>
        <end position="1750"/>
    </location>
</feature>
<feature type="domain" description="DNA2/NAM7 helicase-like C-terminal" evidence="4">
    <location>
        <begin position="1389"/>
        <end position="1587"/>
    </location>
</feature>
<dbReference type="InterPro" id="IPR045055">
    <property type="entry name" value="DNA2/NAM7-like"/>
</dbReference>
<protein>
    <submittedName>
        <fullName evidence="6">DNA helicase</fullName>
    </submittedName>
</protein>
<dbReference type="Proteomes" id="UP000638263">
    <property type="component" value="Unassembled WGS sequence"/>
</dbReference>
<dbReference type="PANTHER" id="PTHR10887">
    <property type="entry name" value="DNA2/NAM7 HELICASE FAMILY"/>
    <property type="match status" value="1"/>
</dbReference>
<feature type="domain" description="DNA2/NAM7 helicase helicase" evidence="3">
    <location>
        <begin position="689"/>
        <end position="773"/>
    </location>
</feature>
<feature type="region of interest" description="Disordered" evidence="2">
    <location>
        <begin position="1356"/>
        <end position="1383"/>
    </location>
</feature>
<dbReference type="Pfam" id="PF13195">
    <property type="entry name" value="DUF4011"/>
    <property type="match status" value="1"/>
</dbReference>
<reference evidence="6" key="2">
    <citation type="submission" date="2020-09" db="EMBL/GenBank/DDBJ databases">
        <authorList>
            <person name="Sun Q."/>
            <person name="Zhou Y."/>
        </authorList>
    </citation>
    <scope>NUCLEOTIDE SEQUENCE</scope>
    <source>
        <strain evidence="6">CGMCC 4.3508</strain>
    </source>
</reference>
<evidence type="ECO:0000256" key="1">
    <source>
        <dbReference type="SAM" id="Coils"/>
    </source>
</evidence>
<evidence type="ECO:0000259" key="4">
    <source>
        <dbReference type="Pfam" id="PF13087"/>
    </source>
</evidence>
<organism evidence="6 7">
    <name type="scientific">Nocardia jinanensis</name>
    <dbReference type="NCBI Taxonomy" id="382504"/>
    <lineage>
        <taxon>Bacteria</taxon>
        <taxon>Bacillati</taxon>
        <taxon>Actinomycetota</taxon>
        <taxon>Actinomycetes</taxon>
        <taxon>Mycobacteriales</taxon>
        <taxon>Nocardiaceae</taxon>
        <taxon>Nocardia</taxon>
    </lineage>
</organism>
<keyword evidence="7" id="KW-1185">Reference proteome</keyword>
<dbReference type="InterPro" id="IPR027417">
    <property type="entry name" value="P-loop_NTPase"/>
</dbReference>
<gene>
    <name evidence="6" type="ORF">GCM10011588_64510</name>
</gene>
<dbReference type="SUPFAM" id="SSF52540">
    <property type="entry name" value="P-loop containing nucleoside triphosphate hydrolases"/>
    <property type="match status" value="1"/>
</dbReference>
<keyword evidence="6" id="KW-0378">Hydrolase</keyword>
<comment type="caution">
    <text evidence="6">The sequence shown here is derived from an EMBL/GenBank/DDBJ whole genome shotgun (WGS) entry which is preliminary data.</text>
</comment>
<evidence type="ECO:0000256" key="2">
    <source>
        <dbReference type="SAM" id="MobiDB-lite"/>
    </source>
</evidence>
<dbReference type="InterPro" id="IPR049468">
    <property type="entry name" value="Restrct_endonuc-II-like_dom"/>
</dbReference>
<dbReference type="Pfam" id="PF13086">
    <property type="entry name" value="AAA_11"/>
    <property type="match status" value="2"/>
</dbReference>
<dbReference type="Pfam" id="PF13087">
    <property type="entry name" value="AAA_12"/>
    <property type="match status" value="1"/>
</dbReference>
<evidence type="ECO:0000259" key="3">
    <source>
        <dbReference type="Pfam" id="PF13086"/>
    </source>
</evidence>
<proteinExistence type="predicted"/>
<accession>A0A917VYT3</accession>
<keyword evidence="6" id="KW-0067">ATP-binding</keyword>
<feature type="domain" description="DNA2/NAM7 helicase helicase" evidence="3">
    <location>
        <begin position="1288"/>
        <end position="1365"/>
    </location>
</feature>
<dbReference type="GO" id="GO:0004386">
    <property type="term" value="F:helicase activity"/>
    <property type="evidence" value="ECO:0007669"/>
    <property type="project" value="UniProtKB-KW"/>
</dbReference>
<keyword evidence="6" id="KW-0347">Helicase</keyword>
<dbReference type="InterPro" id="IPR041679">
    <property type="entry name" value="DNA2/NAM7-like_C"/>
</dbReference>
<keyword evidence="6" id="KW-0547">Nucleotide-binding</keyword>
<feature type="domain" description="Restriction endonuclease type II-like" evidence="5">
    <location>
        <begin position="1635"/>
        <end position="1726"/>
    </location>
</feature>
<dbReference type="CDD" id="cd18808">
    <property type="entry name" value="SF1_C_Upf1"/>
    <property type="match status" value="1"/>
</dbReference>
<reference evidence="6" key="1">
    <citation type="journal article" date="2014" name="Int. J. Syst. Evol. Microbiol.">
        <title>Complete genome sequence of Corynebacterium casei LMG S-19264T (=DSM 44701T), isolated from a smear-ripened cheese.</title>
        <authorList>
            <consortium name="US DOE Joint Genome Institute (JGI-PGF)"/>
            <person name="Walter F."/>
            <person name="Albersmeier A."/>
            <person name="Kalinowski J."/>
            <person name="Ruckert C."/>
        </authorList>
    </citation>
    <scope>NUCLEOTIDE SEQUENCE</scope>
    <source>
        <strain evidence="6">CGMCC 4.3508</strain>
    </source>
</reference>